<organism evidence="1 2">
    <name type="scientific">Hamiltosporidium tvaerminnensis</name>
    <dbReference type="NCBI Taxonomy" id="1176355"/>
    <lineage>
        <taxon>Eukaryota</taxon>
        <taxon>Fungi</taxon>
        <taxon>Fungi incertae sedis</taxon>
        <taxon>Microsporidia</taxon>
        <taxon>Dubosqiidae</taxon>
        <taxon>Hamiltosporidium</taxon>
    </lineage>
</organism>
<dbReference type="AlphaFoldDB" id="A0A4Q9LRN3"/>
<dbReference type="Proteomes" id="UP000292282">
    <property type="component" value="Unassembled WGS sequence"/>
</dbReference>
<dbReference type="EMBL" id="PITK01001583">
    <property type="protein sequence ID" value="TBU10726.1"/>
    <property type="molecule type" value="Genomic_DNA"/>
</dbReference>
<sequence>MLLSWSTVVRETGISRSGRGVGGGVNNKGRGVGVKRGVNIRVIIRVVIKGVLAELSNSDCNYKGVIYEILPGNFRVAVLNKDEKKCNLKVLVIDKIHELFNEKGTLNTEVLYIQEYSSTCKFSSKGSIRLPGFKREIKIQLGRTLPYSCKLFLRKCDNETRNYSLIFSLSDNDLVEFEIISDKNLSITKIVEMTEKHPIPKELSHLLLMNIQSEDF</sequence>
<keyword evidence="2" id="KW-1185">Reference proteome</keyword>
<gene>
    <name evidence="1" type="ORF">CWI38_1583p0010</name>
</gene>
<proteinExistence type="predicted"/>
<protein>
    <submittedName>
        <fullName evidence="1">Uncharacterized protein</fullName>
    </submittedName>
</protein>
<name>A0A4Q9LRN3_9MICR</name>
<accession>A0A4Q9LRN3</accession>
<comment type="caution">
    <text evidence="1">The sequence shown here is derived from an EMBL/GenBank/DDBJ whole genome shotgun (WGS) entry which is preliminary data.</text>
</comment>
<evidence type="ECO:0000313" key="1">
    <source>
        <dbReference type="EMBL" id="TBU10726.1"/>
    </source>
</evidence>
<evidence type="ECO:0000313" key="2">
    <source>
        <dbReference type="Proteomes" id="UP000292282"/>
    </source>
</evidence>
<reference evidence="1 2" key="1">
    <citation type="submission" date="2017-12" db="EMBL/GenBank/DDBJ databases">
        <authorList>
            <person name="Pombert J.-F."/>
            <person name="Haag K.L."/>
            <person name="Ebert D."/>
        </authorList>
    </citation>
    <scope>NUCLEOTIDE SEQUENCE [LARGE SCALE GENOMIC DNA]</scope>
    <source>
        <strain evidence="1">IL-G-3</strain>
    </source>
</reference>
<dbReference type="VEuPathDB" id="MicrosporidiaDB:CWI38_1583p0010"/>